<dbReference type="EMBL" id="SMFU01000013">
    <property type="protein sequence ID" value="TCK02978.1"/>
    <property type="molecule type" value="Genomic_DNA"/>
</dbReference>
<gene>
    <name evidence="2" type="ORF">CLV83_4031</name>
</gene>
<comment type="caution">
    <text evidence="2">The sequence shown here is derived from an EMBL/GenBank/DDBJ whole genome shotgun (WGS) entry which is preliminary data.</text>
</comment>
<keyword evidence="3" id="KW-1185">Reference proteome</keyword>
<organism evidence="2 3">
    <name type="scientific">Marinobacterium mangrovicola</name>
    <dbReference type="NCBI Taxonomy" id="1476959"/>
    <lineage>
        <taxon>Bacteria</taxon>
        <taxon>Pseudomonadati</taxon>
        <taxon>Pseudomonadota</taxon>
        <taxon>Gammaproteobacteria</taxon>
        <taxon>Oceanospirillales</taxon>
        <taxon>Oceanospirillaceae</taxon>
        <taxon>Marinobacterium</taxon>
    </lineage>
</organism>
<dbReference type="AlphaFoldDB" id="A0A4R1G664"/>
<feature type="domain" description="HipA N-terminal subdomain 1" evidence="1">
    <location>
        <begin position="5"/>
        <end position="95"/>
    </location>
</feature>
<accession>A0A4R1G664</accession>
<dbReference type="RefSeq" id="WP_132296878.1">
    <property type="nucleotide sequence ID" value="NZ_SMFU01000013.1"/>
</dbReference>
<dbReference type="Pfam" id="PF13657">
    <property type="entry name" value="Couple_hipA"/>
    <property type="match status" value="1"/>
</dbReference>
<evidence type="ECO:0000313" key="2">
    <source>
        <dbReference type="EMBL" id="TCK02978.1"/>
    </source>
</evidence>
<proteinExistence type="predicted"/>
<dbReference type="NCBIfam" id="TIGR03071">
    <property type="entry name" value="couple_hipA"/>
    <property type="match status" value="1"/>
</dbReference>
<dbReference type="Proteomes" id="UP000294546">
    <property type="component" value="Unassembled WGS sequence"/>
</dbReference>
<dbReference type="OrthoDB" id="196808at2"/>
<evidence type="ECO:0000259" key="1">
    <source>
        <dbReference type="Pfam" id="PF13657"/>
    </source>
</evidence>
<protein>
    <submittedName>
        <fullName evidence="2">HipA-like protein</fullName>
    </submittedName>
</protein>
<sequence length="99" mass="11466">MRVAEVYYNGKVAGKLVEYNRCCYEFTYDKEFIKDGVSIAYRLPLSEKTYTSDKLFPFFENMLIEGFPIPEGIDKDDIFGLITSDYDNTVGAITFKRVM</sequence>
<dbReference type="InterPro" id="IPR017508">
    <property type="entry name" value="HipA_N1"/>
</dbReference>
<name>A0A4R1G664_9GAMM</name>
<reference evidence="2 3" key="1">
    <citation type="submission" date="2019-03" db="EMBL/GenBank/DDBJ databases">
        <title>Genomic Encyclopedia of Archaeal and Bacterial Type Strains, Phase II (KMG-II): from individual species to whole genera.</title>
        <authorList>
            <person name="Goeker M."/>
        </authorList>
    </citation>
    <scope>NUCLEOTIDE SEQUENCE [LARGE SCALE GENOMIC DNA]</scope>
    <source>
        <strain evidence="2 3">DSM 27697</strain>
    </source>
</reference>
<evidence type="ECO:0000313" key="3">
    <source>
        <dbReference type="Proteomes" id="UP000294546"/>
    </source>
</evidence>